<name>A0AA36J7F8_9DINO</name>
<organism evidence="1 2">
    <name type="scientific">Effrenium voratum</name>
    <dbReference type="NCBI Taxonomy" id="2562239"/>
    <lineage>
        <taxon>Eukaryota</taxon>
        <taxon>Sar</taxon>
        <taxon>Alveolata</taxon>
        <taxon>Dinophyceae</taxon>
        <taxon>Suessiales</taxon>
        <taxon>Symbiodiniaceae</taxon>
        <taxon>Effrenium</taxon>
    </lineage>
</organism>
<proteinExistence type="predicted"/>
<sequence length="1020" mass="113998">MALIWEVVGGAERGGVIVRCGCDLSSDIADSRLATGSVVKEIESHDGRVHYELVRGSGPTSGWVTPNLRGKELLVKQAEPATQAKTKRGIFSQWASTKEEVAEVAECEQKVASEPEELPLLENEVPEPEAPVAVGKELTEDEKAAFNLYTEKFGECRDGSNPGYNRKAFPWYTGVPKQSQQEKLSSEVLESALKPKERKSKEKLWEVDSEGEDIPLCTQCHMPVGEFSYQGREGKKGCVHSECMAQVLIQDRQREEDCRAKRENIKKLKNRKEYDIGWRMDSVPKNQSLAERMGCSPAPEGLCCLVLDEASRTVKVAATLEPSAAINLEYLLLALKVRKTAHREPLFSLDPVDPQNLEKTPQKKVYEPAWLAGTSVGDVMFQADYFLKELALGEYDMPVVGMLSVFDWSEMSGRDKTWAGREWFVVKKAEVRAADDNTLIPHVKMGVEAREQIVTKKGLEDAAVTATNHPLKKFADAFTRNFDVIAERKSVVFHLRELAKASVMAKYLVDSKARLDPSWYKMADEIVKGTEPEAFPEIPQLWNMRGNSRIQLRNGKLVDVITGGQSRLQAIYGGVEFGLDRFELAQRHALQGSTARPGMPLAQSGRPLFMPQRFQLGQRGEMPQGVDLNLDKFSLSKEDRFNKLPPCSGGPNSLEAKVTLGRAFLQGLQQRFAEMKPSDQKLLLNIFNVPQCDRTEEGEAFVPPDPNLEYITKVRGIVGEEESIRNRRKQRFSDKSFSVTNPGPEFPRSWTPSFQVEMDGRVAETAPTKFGLHKLEVDEELKNTLLSEVLPSASPEFKKTTEDGFTFCIYKIGSLEVRTVREREGEECICVIFSSGSASWETKSVKPSEVLEKERVSKCKIYVEAAEDVSCHYYVVLETQNGTAVVTDVSKSGTVSWLPNPRSLEDRNSLAKLLFQSDAKDNMSIRDVKLMSEEVSLPPGASMHHRKQYAKAIFKSVTGRPLRGKWGGNMKKYAPPPSGEPGRLGLAAMGRSSDFLNVMWLARSSNRQHEVLKPKIPACF</sequence>
<dbReference type="AlphaFoldDB" id="A0AA36J7F8"/>
<comment type="caution">
    <text evidence="1">The sequence shown here is derived from an EMBL/GenBank/DDBJ whole genome shotgun (WGS) entry which is preliminary data.</text>
</comment>
<reference evidence="1" key="1">
    <citation type="submission" date="2023-08" db="EMBL/GenBank/DDBJ databases">
        <authorList>
            <person name="Chen Y."/>
            <person name="Shah S."/>
            <person name="Dougan E. K."/>
            <person name="Thang M."/>
            <person name="Chan C."/>
        </authorList>
    </citation>
    <scope>NUCLEOTIDE SEQUENCE</scope>
</reference>
<protein>
    <submittedName>
        <fullName evidence="1">Uncharacterized protein</fullName>
    </submittedName>
</protein>
<dbReference type="EMBL" id="CAUJNA010003351">
    <property type="protein sequence ID" value="CAJ1399898.1"/>
    <property type="molecule type" value="Genomic_DNA"/>
</dbReference>
<dbReference type="Proteomes" id="UP001178507">
    <property type="component" value="Unassembled WGS sequence"/>
</dbReference>
<gene>
    <name evidence="1" type="ORF">EVOR1521_LOCUS23351</name>
</gene>
<evidence type="ECO:0000313" key="1">
    <source>
        <dbReference type="EMBL" id="CAJ1399898.1"/>
    </source>
</evidence>
<evidence type="ECO:0000313" key="2">
    <source>
        <dbReference type="Proteomes" id="UP001178507"/>
    </source>
</evidence>
<accession>A0AA36J7F8</accession>
<keyword evidence="2" id="KW-1185">Reference proteome</keyword>